<dbReference type="EMBL" id="JAANQT010000168">
    <property type="protein sequence ID" value="KAG1313731.1"/>
    <property type="molecule type" value="Genomic_DNA"/>
</dbReference>
<dbReference type="NCBIfam" id="TIGR00727">
    <property type="entry name" value="ISP4_OPT"/>
    <property type="match status" value="1"/>
</dbReference>
<evidence type="ECO:0000256" key="3">
    <source>
        <dbReference type="ARBA" id="ARBA00022448"/>
    </source>
</evidence>
<comment type="caution">
    <text evidence="10">The sequence shown here is derived from an EMBL/GenBank/DDBJ whole genome shotgun (WGS) entry which is preliminary data.</text>
</comment>
<dbReference type="AlphaFoldDB" id="A0A9P6XHE8"/>
<name>A0A9P6XHE8_RHIOR</name>
<dbReference type="GO" id="GO:0015031">
    <property type="term" value="P:protein transport"/>
    <property type="evidence" value="ECO:0007669"/>
    <property type="project" value="UniProtKB-KW"/>
</dbReference>
<dbReference type="InterPro" id="IPR004813">
    <property type="entry name" value="OPT"/>
</dbReference>
<evidence type="ECO:0000256" key="5">
    <source>
        <dbReference type="ARBA" id="ARBA00022856"/>
    </source>
</evidence>
<evidence type="ECO:0000313" key="11">
    <source>
        <dbReference type="Proteomes" id="UP000716291"/>
    </source>
</evidence>
<reference evidence="10" key="1">
    <citation type="journal article" date="2020" name="Microb. Genom.">
        <title>Genetic diversity of clinical and environmental Mucorales isolates obtained from an investigation of mucormycosis cases among solid organ transplant recipients.</title>
        <authorList>
            <person name="Nguyen M.H."/>
            <person name="Kaul D."/>
            <person name="Muto C."/>
            <person name="Cheng S.J."/>
            <person name="Richter R.A."/>
            <person name="Bruno V.M."/>
            <person name="Liu G."/>
            <person name="Beyhan S."/>
            <person name="Sundermann A.J."/>
            <person name="Mounaud S."/>
            <person name="Pasculle A.W."/>
            <person name="Nierman W.C."/>
            <person name="Driscoll E."/>
            <person name="Cumbie R."/>
            <person name="Clancy C.J."/>
            <person name="Dupont C.L."/>
        </authorList>
    </citation>
    <scope>NUCLEOTIDE SEQUENCE</scope>
    <source>
        <strain evidence="10">GL11</strain>
    </source>
</reference>
<feature type="transmembrane region" description="Helical" evidence="9">
    <location>
        <begin position="622"/>
        <end position="642"/>
    </location>
</feature>
<feature type="transmembrane region" description="Helical" evidence="9">
    <location>
        <begin position="391"/>
        <end position="411"/>
    </location>
</feature>
<evidence type="ECO:0000313" key="10">
    <source>
        <dbReference type="EMBL" id="KAG1313731.1"/>
    </source>
</evidence>
<feature type="transmembrane region" description="Helical" evidence="9">
    <location>
        <begin position="556"/>
        <end position="578"/>
    </location>
</feature>
<evidence type="ECO:0000256" key="9">
    <source>
        <dbReference type="SAM" id="Phobius"/>
    </source>
</evidence>
<keyword evidence="11" id="KW-1185">Reference proteome</keyword>
<feature type="transmembrane region" description="Helical" evidence="9">
    <location>
        <begin position="446"/>
        <end position="466"/>
    </location>
</feature>
<feature type="transmembrane region" description="Helical" evidence="9">
    <location>
        <begin position="472"/>
        <end position="495"/>
    </location>
</feature>
<accession>A0A9P6XHE8</accession>
<feature type="transmembrane region" description="Helical" evidence="9">
    <location>
        <begin position="81"/>
        <end position="103"/>
    </location>
</feature>
<sequence>MAGTSISSQEKRGYEEHYITSETVISSEKVEDFLNTTIEKENYGFSDRVSVEQHVEDEEDSPIEEVRAVVPNTDDPTMPVYTFRVVFLGLIFTCFLAFVNQFFFYRDNPLVVGALVVQLISFPAAKFLEKVIPKSKFWNPGPFNLKEHVIIVVMANCSYSTAYAIDIITIQRIFYKQNMGWGGNILLVWTTQLIGFGMAGSLRRFLVYPASMVWPTNLATISLLRSLHRVDDNWTGPSRFRWFLYMFGAMWVWQWFPSYFWPIIGAFSWVCWIKPQNRVLSQITSVNSGMGLLGFCLDWSQITSYLSNPLVVPAWAIANIAVAFIIVAWIICPAMYYQNVWDAQKFPIMTSKLFNKDGEVWDNSKVLNSDNILDEAAYAQYGPLRMAPFFALNYGIGFAGLTCILVHTWLYHRHEIMQRFRESRTKENSDDIHMKLMRAYPEVPQWWYALTFLLALGVSFAVIYVWPIHLPWWGLILAVAIPMVFTLPIGIINAITNQQPGLNVITELIIGFALPGHPIANVTFKTYGYISMAQALTFVSDLKLGHYTKVPPRAMFWAQVGGTFIGGLVNLATGTWLMDTIPDICVTETGVWTCPNAAVFYSASIIWGTIGPKEMFGPNSPYNSMLWLFLVGALIPFPFYFYTKKYPNSWVKYVHVPLFLNALGMMPPAMPSNYVMWCSVGLLFMYVIRKYRHEWWVKYNYVTAAGFDCGSSIATLIIFGVQTGSGVSSFDWWGSGYKVYDGIDYISGDNCPLAAANASNICAVCATA</sequence>
<keyword evidence="3" id="KW-0813">Transport</keyword>
<keyword evidence="8 9" id="KW-0472">Membrane</keyword>
<feature type="transmembrane region" description="Helical" evidence="9">
    <location>
        <begin position="590"/>
        <end position="610"/>
    </location>
</feature>
<keyword evidence="6" id="KW-0653">Protein transport</keyword>
<gene>
    <name evidence="10" type="ORF">G6F64_002025</name>
</gene>
<feature type="transmembrane region" description="Helical" evidence="9">
    <location>
        <begin position="181"/>
        <end position="199"/>
    </location>
</feature>
<dbReference type="OrthoDB" id="9986677at2759"/>
<keyword evidence="5" id="KW-0571">Peptide transport</keyword>
<feature type="transmembrane region" description="Helical" evidence="9">
    <location>
        <begin position="502"/>
        <end position="520"/>
    </location>
</feature>
<proteinExistence type="inferred from homology"/>
<dbReference type="InterPro" id="IPR004648">
    <property type="entry name" value="Oligpept_transpt"/>
</dbReference>
<keyword evidence="7 9" id="KW-1133">Transmembrane helix</keyword>
<feature type="transmembrane region" description="Helical" evidence="9">
    <location>
        <begin position="311"/>
        <end position="337"/>
    </location>
</feature>
<evidence type="ECO:0008006" key="12">
    <source>
        <dbReference type="Google" id="ProtNLM"/>
    </source>
</evidence>
<evidence type="ECO:0000256" key="4">
    <source>
        <dbReference type="ARBA" id="ARBA00022692"/>
    </source>
</evidence>
<dbReference type="Proteomes" id="UP000716291">
    <property type="component" value="Unassembled WGS sequence"/>
</dbReference>
<evidence type="ECO:0000256" key="1">
    <source>
        <dbReference type="ARBA" id="ARBA00004141"/>
    </source>
</evidence>
<evidence type="ECO:0000256" key="7">
    <source>
        <dbReference type="ARBA" id="ARBA00022989"/>
    </source>
</evidence>
<dbReference type="NCBIfam" id="TIGR00728">
    <property type="entry name" value="OPT_sfam"/>
    <property type="match status" value="1"/>
</dbReference>
<evidence type="ECO:0000256" key="8">
    <source>
        <dbReference type="ARBA" id="ARBA00023136"/>
    </source>
</evidence>
<dbReference type="GO" id="GO:0016020">
    <property type="term" value="C:membrane"/>
    <property type="evidence" value="ECO:0007669"/>
    <property type="project" value="UniProtKB-SubCell"/>
</dbReference>
<feature type="transmembrane region" description="Helical" evidence="9">
    <location>
        <begin position="244"/>
        <end position="267"/>
    </location>
</feature>
<comment type="subcellular location">
    <subcellularLocation>
        <location evidence="1">Membrane</location>
        <topology evidence="1">Multi-pass membrane protein</topology>
    </subcellularLocation>
</comment>
<keyword evidence="4 9" id="KW-0812">Transmembrane</keyword>
<organism evidence="10 11">
    <name type="scientific">Rhizopus oryzae</name>
    <name type="common">Mucormycosis agent</name>
    <name type="synonym">Rhizopus arrhizus var. delemar</name>
    <dbReference type="NCBI Taxonomy" id="64495"/>
    <lineage>
        <taxon>Eukaryota</taxon>
        <taxon>Fungi</taxon>
        <taxon>Fungi incertae sedis</taxon>
        <taxon>Mucoromycota</taxon>
        <taxon>Mucoromycotina</taxon>
        <taxon>Mucoromycetes</taxon>
        <taxon>Mucorales</taxon>
        <taxon>Mucorineae</taxon>
        <taxon>Rhizopodaceae</taxon>
        <taxon>Rhizopus</taxon>
    </lineage>
</organism>
<evidence type="ECO:0000256" key="2">
    <source>
        <dbReference type="ARBA" id="ARBA00008807"/>
    </source>
</evidence>
<dbReference type="GO" id="GO:0035673">
    <property type="term" value="F:oligopeptide transmembrane transporter activity"/>
    <property type="evidence" value="ECO:0007669"/>
    <property type="project" value="InterPro"/>
</dbReference>
<evidence type="ECO:0000256" key="6">
    <source>
        <dbReference type="ARBA" id="ARBA00022927"/>
    </source>
</evidence>
<feature type="transmembrane region" description="Helical" evidence="9">
    <location>
        <begin position="148"/>
        <end position="169"/>
    </location>
</feature>
<dbReference type="PANTHER" id="PTHR22601">
    <property type="entry name" value="ISP4 LIKE PROTEIN"/>
    <property type="match status" value="1"/>
</dbReference>
<protein>
    <recommendedName>
        <fullName evidence="12">OPT family small oligopeptide transporter</fullName>
    </recommendedName>
</protein>
<comment type="similarity">
    <text evidence="2">Belongs to the oligopeptide OPT transporter family.</text>
</comment>
<dbReference type="Pfam" id="PF03169">
    <property type="entry name" value="OPT"/>
    <property type="match status" value="1"/>
</dbReference>